<comment type="caution">
    <text evidence="5">The sequence shown here is derived from an EMBL/GenBank/DDBJ whole genome shotgun (WGS) entry which is preliminary data.</text>
</comment>
<keyword evidence="2" id="KW-0175">Coiled coil</keyword>
<feature type="DNA-binding region" description="HMG box" evidence="1">
    <location>
        <begin position="235"/>
        <end position="303"/>
    </location>
</feature>
<keyword evidence="1" id="KW-0238">DNA-binding</keyword>
<dbReference type="Gene3D" id="1.10.30.10">
    <property type="entry name" value="High mobility group box domain"/>
    <property type="match status" value="2"/>
</dbReference>
<evidence type="ECO:0000256" key="1">
    <source>
        <dbReference type="PROSITE-ProRule" id="PRU00267"/>
    </source>
</evidence>
<dbReference type="Pfam" id="PF00505">
    <property type="entry name" value="HMG_box"/>
    <property type="match status" value="1"/>
</dbReference>
<dbReference type="SUPFAM" id="SSF47095">
    <property type="entry name" value="HMG-box"/>
    <property type="match status" value="2"/>
</dbReference>
<feature type="compositionally biased region" description="Basic and acidic residues" evidence="3">
    <location>
        <begin position="254"/>
        <end position="266"/>
    </location>
</feature>
<keyword evidence="6" id="KW-1185">Reference proteome</keyword>
<dbReference type="SMART" id="SM00398">
    <property type="entry name" value="HMG"/>
    <property type="match status" value="2"/>
</dbReference>
<feature type="compositionally biased region" description="Basic residues" evidence="3">
    <location>
        <begin position="82"/>
        <end position="107"/>
    </location>
</feature>
<feature type="region of interest" description="Disordered" evidence="3">
    <location>
        <begin position="60"/>
        <end position="110"/>
    </location>
</feature>
<evidence type="ECO:0000313" key="6">
    <source>
        <dbReference type="Proteomes" id="UP000766486"/>
    </source>
</evidence>
<evidence type="ECO:0000313" key="5">
    <source>
        <dbReference type="EMBL" id="VUC20561.1"/>
    </source>
</evidence>
<evidence type="ECO:0000256" key="2">
    <source>
        <dbReference type="SAM" id="Coils"/>
    </source>
</evidence>
<evidence type="ECO:0000256" key="3">
    <source>
        <dbReference type="SAM" id="MobiDB-lite"/>
    </source>
</evidence>
<dbReference type="EMBL" id="CABFNS010000179">
    <property type="protein sequence ID" value="VUC20561.1"/>
    <property type="molecule type" value="Genomic_DNA"/>
</dbReference>
<dbReference type="InterPro" id="IPR036910">
    <property type="entry name" value="HMG_box_dom_sf"/>
</dbReference>
<reference evidence="5 6" key="1">
    <citation type="submission" date="2019-06" db="EMBL/GenBank/DDBJ databases">
        <authorList>
            <person name="Broberg M."/>
        </authorList>
    </citation>
    <scope>NUCLEOTIDE SEQUENCE [LARGE SCALE GENOMIC DNA]</scope>
</reference>
<gene>
    <name evidence="5" type="ORF">CLO192961_LOCUS25464</name>
</gene>
<evidence type="ECO:0000259" key="4">
    <source>
        <dbReference type="PROSITE" id="PS50118"/>
    </source>
</evidence>
<feature type="compositionally biased region" description="Basic residues" evidence="3">
    <location>
        <begin position="61"/>
        <end position="75"/>
    </location>
</feature>
<feature type="domain" description="HMG box" evidence="4">
    <location>
        <begin position="235"/>
        <end position="303"/>
    </location>
</feature>
<dbReference type="InterPro" id="IPR009071">
    <property type="entry name" value="HMG_box_dom"/>
</dbReference>
<protein>
    <recommendedName>
        <fullName evidence="4">HMG box domain-containing protein</fullName>
    </recommendedName>
</protein>
<feature type="region of interest" description="Disordered" evidence="3">
    <location>
        <begin position="254"/>
        <end position="274"/>
    </location>
</feature>
<sequence length="316" mass="36157">MFTVTAKAVARRAATSYLAGPSSLTTRFSALAIRPIAVRSFSVYHSPLFAAARGSGPAKKTTAKKITTKTTKTTKKAAAEKPKKKVGRPAVKKTVPKKKKKVGRKKRELTPEEVEKADIKKWKKQALWNQEPASGNGSGWAVYVGEQFTTHTFDEGVTLSEKMHVLRDKWNLLSDYDKERYKSQAEVEAVQRKKQRKEWIESHSIEEIHLANQARLFLQRKYNKRSPKLHDERKPKRPTSAFVRFFVSYYHSPDQDASKTESRNRFEGASTRWKAMSEEEKAPYVNAFQEEMKQFLKENAGFQEKVDELRKSASAK</sequence>
<dbReference type="PROSITE" id="PS50118">
    <property type="entry name" value="HMG_BOX_2"/>
    <property type="match status" value="1"/>
</dbReference>
<accession>A0ABY6TQS6</accession>
<proteinExistence type="predicted"/>
<keyword evidence="1" id="KW-0539">Nucleus</keyword>
<name>A0ABY6TQS6_BIOOC</name>
<dbReference type="Proteomes" id="UP000766486">
    <property type="component" value="Unassembled WGS sequence"/>
</dbReference>
<feature type="coiled-coil region" evidence="2">
    <location>
        <begin position="285"/>
        <end position="312"/>
    </location>
</feature>
<organism evidence="5 6">
    <name type="scientific">Bionectria ochroleuca</name>
    <name type="common">Gliocladium roseum</name>
    <dbReference type="NCBI Taxonomy" id="29856"/>
    <lineage>
        <taxon>Eukaryota</taxon>
        <taxon>Fungi</taxon>
        <taxon>Dikarya</taxon>
        <taxon>Ascomycota</taxon>
        <taxon>Pezizomycotina</taxon>
        <taxon>Sordariomycetes</taxon>
        <taxon>Hypocreomycetidae</taxon>
        <taxon>Hypocreales</taxon>
        <taxon>Bionectriaceae</taxon>
        <taxon>Clonostachys</taxon>
    </lineage>
</organism>